<accession>A0A2V3ZMJ0</accession>
<dbReference type="Proteomes" id="UP000253987">
    <property type="component" value="Unassembled WGS sequence"/>
</dbReference>
<sequence length="103" mass="11519">MKLVLTVLVGMVLMGCTLPQPALNVKDSDSAIIGEKPEGYPRTLIKRLPDLPGFCIEVTENWREHPYQGETIWLKEKTIKSLNCPGKTSPGTSPDFRIKRPNN</sequence>
<comment type="caution">
    <text evidence="3">The sequence shown here is derived from an EMBL/GenBank/DDBJ whole genome shotgun (WGS) entry which is preliminary data.</text>
</comment>
<reference evidence="4" key="1">
    <citation type="submission" date="2018-05" db="EMBL/GenBank/DDBJ databases">
        <authorList>
            <person name="Lu D."/>
        </authorList>
    </citation>
    <scope>NUCLEOTIDE SEQUENCE [LARGE SCALE GENOMIC DNA]</scope>
    <source>
        <strain evidence="4">F01</strain>
    </source>
</reference>
<dbReference type="EMBL" id="QFWX01000003">
    <property type="protein sequence ID" value="PXX92017.1"/>
    <property type="molecule type" value="Genomic_DNA"/>
</dbReference>
<name>A0A2V3ZMJ0_9GAMM</name>
<dbReference type="AlphaFoldDB" id="A0A2V3ZMJ0"/>
<evidence type="ECO:0008006" key="5">
    <source>
        <dbReference type="Google" id="ProtNLM"/>
    </source>
</evidence>
<evidence type="ECO:0000256" key="2">
    <source>
        <dbReference type="SAM" id="SignalP"/>
    </source>
</evidence>
<protein>
    <recommendedName>
        <fullName evidence="5">Lipoprotein</fullName>
    </recommendedName>
</protein>
<organism evidence="3 4">
    <name type="scientific">Marinobacter vulgaris</name>
    <dbReference type="NCBI Taxonomy" id="1928331"/>
    <lineage>
        <taxon>Bacteria</taxon>
        <taxon>Pseudomonadati</taxon>
        <taxon>Pseudomonadota</taxon>
        <taxon>Gammaproteobacteria</taxon>
        <taxon>Pseudomonadales</taxon>
        <taxon>Marinobacteraceae</taxon>
        <taxon>Marinobacter</taxon>
    </lineage>
</organism>
<dbReference type="PROSITE" id="PS51257">
    <property type="entry name" value="PROKAR_LIPOPROTEIN"/>
    <property type="match status" value="1"/>
</dbReference>
<reference evidence="3 4" key="2">
    <citation type="submission" date="2018-06" db="EMBL/GenBank/DDBJ databases">
        <title>Marinobactersediminissp. nov, a moderately halophilic bacterium isolated from marine solar saltern.</title>
        <authorList>
            <person name="Zhang Y."/>
        </authorList>
    </citation>
    <scope>NUCLEOTIDE SEQUENCE [LARGE SCALE GENOMIC DNA]</scope>
    <source>
        <strain evidence="3 4">F01</strain>
    </source>
</reference>
<gene>
    <name evidence="3" type="ORF">DIT71_07110</name>
</gene>
<feature type="chain" id="PRO_5015938980" description="Lipoprotein" evidence="2">
    <location>
        <begin position="23"/>
        <end position="103"/>
    </location>
</feature>
<evidence type="ECO:0000256" key="1">
    <source>
        <dbReference type="SAM" id="MobiDB-lite"/>
    </source>
</evidence>
<dbReference type="OrthoDB" id="6371080at2"/>
<feature type="signal peptide" evidence="2">
    <location>
        <begin position="1"/>
        <end position="22"/>
    </location>
</feature>
<keyword evidence="4" id="KW-1185">Reference proteome</keyword>
<feature type="region of interest" description="Disordered" evidence="1">
    <location>
        <begin position="84"/>
        <end position="103"/>
    </location>
</feature>
<evidence type="ECO:0000313" key="3">
    <source>
        <dbReference type="EMBL" id="PXX92017.1"/>
    </source>
</evidence>
<evidence type="ECO:0000313" key="4">
    <source>
        <dbReference type="Proteomes" id="UP000253987"/>
    </source>
</evidence>
<proteinExistence type="predicted"/>
<keyword evidence="2" id="KW-0732">Signal</keyword>